<dbReference type="GeneID" id="301200797"/>
<reference evidence="1" key="1">
    <citation type="submission" date="2022-10" db="EMBL/GenBank/DDBJ databases">
        <title>De novo draft assembly of the Pseudomonas pretiosus genome isolated from the plants rhizorohere.</title>
        <authorList>
            <person name="Robas M."/>
            <person name="Fernandez V.M."/>
            <person name="Provanza A."/>
            <person name="Jimenez P.A."/>
        </authorList>
    </citation>
    <scope>NUCLEOTIDE SEQUENCE</scope>
    <source>
        <strain evidence="1">SAICEU11T</strain>
    </source>
</reference>
<accession>A0ABT3EZG6</accession>
<name>A0ABT3EZG6_9BACI</name>
<keyword evidence="2" id="KW-1185">Reference proteome</keyword>
<evidence type="ECO:0000313" key="2">
    <source>
        <dbReference type="Proteomes" id="UP001060566"/>
    </source>
</evidence>
<dbReference type="RefSeq" id="WP_264462841.1">
    <property type="nucleotide sequence ID" value="NZ_JAOXJG010000026.1"/>
</dbReference>
<proteinExistence type="predicted"/>
<gene>
    <name evidence="1" type="ORF">NGM45_23200</name>
</gene>
<evidence type="ECO:0000313" key="1">
    <source>
        <dbReference type="EMBL" id="MCW1241936.1"/>
    </source>
</evidence>
<protein>
    <recommendedName>
        <fullName evidence="3">Phage portal protein</fullName>
    </recommendedName>
</protein>
<dbReference type="Proteomes" id="UP001060566">
    <property type="component" value="Unassembled WGS sequence"/>
</dbReference>
<dbReference type="EMBL" id="JAOXJG010000026">
    <property type="protein sequence ID" value="MCW1241936.1"/>
    <property type="molecule type" value="Genomic_DNA"/>
</dbReference>
<comment type="caution">
    <text evidence="1">The sequence shown here is derived from an EMBL/GenBank/DDBJ whole genome shotgun (WGS) entry which is preliminary data.</text>
</comment>
<sequence length="146" mass="16278">MITKIKNLFTRKEAQTAMLADSTLPIGSKKVRVRKITPKEFKELMTVTGNVPNLVIQVINAPEDQYAAYTMAAVDAATDDFVTITSQLTGIAEDYLHNDAGMSEIVEYLVQMTEYNDLKRMVKNVMSLLPKAPKTESTKSEETTEV</sequence>
<organism evidence="1 2">
    <name type="scientific">Bacillus pretiosus</name>
    <dbReference type="NCBI Taxonomy" id="2983392"/>
    <lineage>
        <taxon>Bacteria</taxon>
        <taxon>Bacillati</taxon>
        <taxon>Bacillota</taxon>
        <taxon>Bacilli</taxon>
        <taxon>Bacillales</taxon>
        <taxon>Bacillaceae</taxon>
        <taxon>Bacillus</taxon>
    </lineage>
</organism>
<evidence type="ECO:0008006" key="3">
    <source>
        <dbReference type="Google" id="ProtNLM"/>
    </source>
</evidence>